<evidence type="ECO:0000313" key="1">
    <source>
        <dbReference type="EMBL" id="GIT94536.1"/>
    </source>
</evidence>
<sequence length="449" mass="48217">MALDSFAFAQEDAFEFNTAPASIPQAFASALAARGIDMTRLSEAQIQTFSTTGDLINRVLETDLQSAAEAVDLLGEAADISLVDDLRTTDGMKLNGVATKDGKIVLDSALTGDTLRDTVIEELAEAAFYEAFDRDSVGDFGAEIEARIEGKVSEEDLEKLSSVQDGDTVQTEFGEGQASSWGSTPITSEAYLPFAREFQTSNFRHYAGEAKFVPFSITQPGIEIKDDLNTSRFNGRFDLNGDGIKDTYSTLTYTWDTDHPNFDANTGRAERVIGISPSEILPTSQSARVLVGNGSAKTTWVLREDQTTTTSKEFNWNVSLSKSISATAGLEGVLSLGSEIKIEGGIGGATTTTNSFSVGREVRDEYTVAAGAYSPGTLVSYGFHAVTADLTVEENYVMTGRITNAAPGSDGLFEIRFAKVRDVDDHFLGIVRTDFDVANAPNASDLIFG</sequence>
<dbReference type="RefSeq" id="WP_220748065.1">
    <property type="nucleotide sequence ID" value="NZ_BPFH01000002.1"/>
</dbReference>
<evidence type="ECO:0000313" key="2">
    <source>
        <dbReference type="Proteomes" id="UP000786693"/>
    </source>
</evidence>
<name>A0ABQ4NJE5_9RHOB</name>
<keyword evidence="2" id="KW-1185">Reference proteome</keyword>
<comment type="caution">
    <text evidence="1">The sequence shown here is derived from an EMBL/GenBank/DDBJ whole genome shotgun (WGS) entry which is preliminary data.</text>
</comment>
<gene>
    <name evidence="1" type="ORF">JANAI62_11590</name>
</gene>
<reference evidence="1 2" key="1">
    <citation type="submission" date="2021-05" db="EMBL/GenBank/DDBJ databases">
        <title>Bacteria Genome sequencing.</title>
        <authorList>
            <person name="Takabe Y."/>
            <person name="Nakajima Y."/>
            <person name="Suzuki S."/>
            <person name="Shiozaki T."/>
        </authorList>
    </citation>
    <scope>NUCLEOTIDE SEQUENCE [LARGE SCALE GENOMIC DNA]</scope>
    <source>
        <strain evidence="1 2">AI_62</strain>
    </source>
</reference>
<protein>
    <submittedName>
        <fullName evidence="1">Uncharacterized protein</fullName>
    </submittedName>
</protein>
<dbReference type="EMBL" id="BPFH01000002">
    <property type="protein sequence ID" value="GIT94536.1"/>
    <property type="molecule type" value="Genomic_DNA"/>
</dbReference>
<accession>A0ABQ4NJE5</accession>
<proteinExistence type="predicted"/>
<dbReference type="Proteomes" id="UP000786693">
    <property type="component" value="Unassembled WGS sequence"/>
</dbReference>
<organism evidence="1 2">
    <name type="scientific">Jannaschia pagri</name>
    <dbReference type="NCBI Taxonomy" id="2829797"/>
    <lineage>
        <taxon>Bacteria</taxon>
        <taxon>Pseudomonadati</taxon>
        <taxon>Pseudomonadota</taxon>
        <taxon>Alphaproteobacteria</taxon>
        <taxon>Rhodobacterales</taxon>
        <taxon>Roseobacteraceae</taxon>
        <taxon>Jannaschia</taxon>
    </lineage>
</organism>